<evidence type="ECO:0000313" key="3">
    <source>
        <dbReference type="Proteomes" id="UP001050691"/>
    </source>
</evidence>
<keyword evidence="1" id="KW-0732">Signal</keyword>
<dbReference type="Gene3D" id="1.20.1280.140">
    <property type="match status" value="1"/>
</dbReference>
<dbReference type="Proteomes" id="UP001050691">
    <property type="component" value="Unassembled WGS sequence"/>
</dbReference>
<name>A0AAV5APE5_9AGAM</name>
<dbReference type="AlphaFoldDB" id="A0AAV5APE5"/>
<gene>
    <name evidence="2" type="ORF">Clacol_009188</name>
</gene>
<feature type="chain" id="PRO_5043955094" evidence="1">
    <location>
        <begin position="19"/>
        <end position="184"/>
    </location>
</feature>
<comment type="caution">
    <text evidence="2">The sequence shown here is derived from an EMBL/GenBank/DDBJ whole genome shotgun (WGS) entry which is preliminary data.</text>
</comment>
<dbReference type="GO" id="GO:0005576">
    <property type="term" value="C:extracellular region"/>
    <property type="evidence" value="ECO:0007669"/>
    <property type="project" value="TreeGrafter"/>
</dbReference>
<accession>A0AAV5APE5</accession>
<reference evidence="2" key="1">
    <citation type="submission" date="2021-10" db="EMBL/GenBank/DDBJ databases">
        <title>De novo Genome Assembly of Clathrus columnatus (Basidiomycota, Fungi) Using Illumina and Nanopore Sequence Data.</title>
        <authorList>
            <person name="Ogiso-Tanaka E."/>
            <person name="Itagaki H."/>
            <person name="Hosoya T."/>
            <person name="Hosaka K."/>
        </authorList>
    </citation>
    <scope>NUCLEOTIDE SEQUENCE</scope>
    <source>
        <strain evidence="2">MO-923</strain>
    </source>
</reference>
<evidence type="ECO:0000313" key="2">
    <source>
        <dbReference type="EMBL" id="GJJ14918.1"/>
    </source>
</evidence>
<dbReference type="PANTHER" id="PTHR38123:SF1">
    <property type="entry name" value="HYDROPHOBIC SURFACE BINDING PROTEIN"/>
    <property type="match status" value="1"/>
</dbReference>
<dbReference type="Pfam" id="PF12296">
    <property type="entry name" value="HsbA"/>
    <property type="match status" value="1"/>
</dbReference>
<sequence>MIRITSLVLLATSLVAFSSPLLPRTAAEIESDIEKLITDTTALDTSINNLTTAGIVGVGPLEEDTTTLLNDLKTAVTDTTGTGQLDGTDGTTILGLVEELEPIILKTLEDLVSNEPLIEVFDKELKGITAFVQEELANLASSTEQFETALIEIAPASLKPTASAIASTINAGFSTAIAAYATAT</sequence>
<evidence type="ECO:0000256" key="1">
    <source>
        <dbReference type="SAM" id="SignalP"/>
    </source>
</evidence>
<keyword evidence="3" id="KW-1185">Reference proteome</keyword>
<dbReference type="InterPro" id="IPR021054">
    <property type="entry name" value="Cell_wall_mannoprotein_1"/>
</dbReference>
<dbReference type="EMBL" id="BPWL01000010">
    <property type="protein sequence ID" value="GJJ14918.1"/>
    <property type="molecule type" value="Genomic_DNA"/>
</dbReference>
<protein>
    <submittedName>
        <fullName evidence="2">Uncharacterized protein</fullName>
    </submittedName>
</protein>
<organism evidence="2 3">
    <name type="scientific">Clathrus columnatus</name>
    <dbReference type="NCBI Taxonomy" id="1419009"/>
    <lineage>
        <taxon>Eukaryota</taxon>
        <taxon>Fungi</taxon>
        <taxon>Dikarya</taxon>
        <taxon>Basidiomycota</taxon>
        <taxon>Agaricomycotina</taxon>
        <taxon>Agaricomycetes</taxon>
        <taxon>Phallomycetidae</taxon>
        <taxon>Phallales</taxon>
        <taxon>Clathraceae</taxon>
        <taxon>Clathrus</taxon>
    </lineage>
</organism>
<proteinExistence type="predicted"/>
<dbReference type="PANTHER" id="PTHR38123">
    <property type="entry name" value="CELL WALL SERINE-THREONINE-RICH GALACTOMANNOPROTEIN MP1 (AFU_ORTHOLOGUE AFUA_4G03240)"/>
    <property type="match status" value="1"/>
</dbReference>
<feature type="signal peptide" evidence="1">
    <location>
        <begin position="1"/>
        <end position="18"/>
    </location>
</feature>